<evidence type="ECO:0000259" key="21">
    <source>
        <dbReference type="PROSITE" id="PS50125"/>
    </source>
</evidence>
<feature type="binding site" evidence="17">
    <location>
        <position position="901"/>
    </location>
    <ligand>
        <name>ATP</name>
        <dbReference type="ChEBI" id="CHEBI:30616"/>
    </ligand>
</feature>
<evidence type="ECO:0000313" key="23">
    <source>
        <dbReference type="Proteomes" id="UP001177023"/>
    </source>
</evidence>
<evidence type="ECO:0000256" key="2">
    <source>
        <dbReference type="ARBA" id="ARBA00001593"/>
    </source>
</evidence>
<feature type="transmembrane region" description="Helical" evidence="20">
    <location>
        <begin position="672"/>
        <end position="691"/>
    </location>
</feature>
<comment type="subcellular location">
    <subcellularLocation>
        <location evidence="4">Membrane</location>
        <topology evidence="4">Multi-pass membrane protein</topology>
    </subcellularLocation>
</comment>
<name>A0AA36G6E1_9BILA</name>
<evidence type="ECO:0000256" key="8">
    <source>
        <dbReference type="ARBA" id="ARBA00022737"/>
    </source>
</evidence>
<keyword evidence="6 20" id="KW-0812">Transmembrane</keyword>
<dbReference type="InterPro" id="IPR030672">
    <property type="entry name" value="Adcy"/>
</dbReference>
<keyword evidence="18" id="KW-0464">Manganese</keyword>
<dbReference type="GO" id="GO:0004383">
    <property type="term" value="F:guanylate cyclase activity"/>
    <property type="evidence" value="ECO:0007669"/>
    <property type="project" value="UniProtKB-EC"/>
</dbReference>
<gene>
    <name evidence="22" type="ORF">MSPICULIGERA_LOCUS19213</name>
</gene>
<dbReference type="EC" id="4.6.1.1" evidence="5"/>
<feature type="transmembrane region" description="Helical" evidence="20">
    <location>
        <begin position="185"/>
        <end position="204"/>
    </location>
</feature>
<keyword evidence="9 17" id="KW-0547">Nucleotide-binding</keyword>
<evidence type="ECO:0000256" key="6">
    <source>
        <dbReference type="ARBA" id="ARBA00022692"/>
    </source>
</evidence>
<feature type="transmembrane region" description="Helical" evidence="20">
    <location>
        <begin position="545"/>
        <end position="566"/>
    </location>
</feature>
<dbReference type="GO" id="GO:0005524">
    <property type="term" value="F:ATP binding"/>
    <property type="evidence" value="ECO:0007669"/>
    <property type="project" value="UniProtKB-KW"/>
</dbReference>
<organism evidence="22 23">
    <name type="scientific">Mesorhabditis spiculigera</name>
    <dbReference type="NCBI Taxonomy" id="96644"/>
    <lineage>
        <taxon>Eukaryota</taxon>
        <taxon>Metazoa</taxon>
        <taxon>Ecdysozoa</taxon>
        <taxon>Nematoda</taxon>
        <taxon>Chromadorea</taxon>
        <taxon>Rhabditida</taxon>
        <taxon>Rhabditina</taxon>
        <taxon>Rhabditomorpha</taxon>
        <taxon>Rhabditoidea</taxon>
        <taxon>Rhabditidae</taxon>
        <taxon>Mesorhabditinae</taxon>
        <taxon>Mesorhabditis</taxon>
    </lineage>
</organism>
<keyword evidence="14 20" id="KW-0472">Membrane</keyword>
<comment type="caution">
    <text evidence="22">The sequence shown here is derived from an EMBL/GenBank/DDBJ whole genome shotgun (WGS) entry which is preliminary data.</text>
</comment>
<dbReference type="PANTHER" id="PTHR45627:SF16">
    <property type="entry name" value="ADENYLATE CYCLASE"/>
    <property type="match status" value="1"/>
</dbReference>
<reference evidence="22" key="1">
    <citation type="submission" date="2023-06" db="EMBL/GenBank/DDBJ databases">
        <authorList>
            <person name="Delattre M."/>
        </authorList>
    </citation>
    <scope>NUCLEOTIDE SEQUENCE</scope>
    <source>
        <strain evidence="22">AF72</strain>
    </source>
</reference>
<evidence type="ECO:0000256" key="16">
    <source>
        <dbReference type="ARBA" id="ARBA00023239"/>
    </source>
</evidence>
<keyword evidence="12 20" id="KW-1133">Transmembrane helix</keyword>
<evidence type="ECO:0000256" key="1">
    <source>
        <dbReference type="ARBA" id="ARBA00001436"/>
    </source>
</evidence>
<feature type="binding site" evidence="17">
    <location>
        <begin position="281"/>
        <end position="286"/>
    </location>
    <ligand>
        <name>ATP</name>
        <dbReference type="ChEBI" id="CHEBI:30616"/>
    </ligand>
</feature>
<evidence type="ECO:0000256" key="7">
    <source>
        <dbReference type="ARBA" id="ARBA00022723"/>
    </source>
</evidence>
<feature type="domain" description="Guanylate cyclase" evidence="21">
    <location>
        <begin position="276"/>
        <end position="403"/>
    </location>
</feature>
<feature type="binding site" evidence="17">
    <location>
        <begin position="323"/>
        <end position="325"/>
    </location>
    <ligand>
        <name>ATP</name>
        <dbReference type="ChEBI" id="CHEBI:30616"/>
    </ligand>
</feature>
<keyword evidence="11 18" id="KW-0460">Magnesium</keyword>
<feature type="binding site" evidence="18">
    <location>
        <position position="325"/>
    </location>
    <ligand>
        <name>Mg(2+)</name>
        <dbReference type="ChEBI" id="CHEBI:18420"/>
        <label>1</label>
        <note>catalytic</note>
    </ligand>
</feature>
<feature type="transmembrane region" description="Helical" evidence="20">
    <location>
        <begin position="154"/>
        <end position="179"/>
    </location>
</feature>
<dbReference type="SMART" id="SM00044">
    <property type="entry name" value="CYCc"/>
    <property type="match status" value="2"/>
</dbReference>
<accession>A0AA36G6E1</accession>
<evidence type="ECO:0000256" key="11">
    <source>
        <dbReference type="ARBA" id="ARBA00022842"/>
    </source>
</evidence>
<feature type="binding site" evidence="18">
    <location>
        <position position="325"/>
    </location>
    <ligand>
        <name>Mg(2+)</name>
        <dbReference type="ChEBI" id="CHEBI:18420"/>
        <label>2</label>
        <note>catalytic</note>
    </ligand>
</feature>
<feature type="binding site" evidence="17">
    <location>
        <begin position="979"/>
        <end position="983"/>
    </location>
    <ligand>
        <name>ATP</name>
        <dbReference type="ChEBI" id="CHEBI:30616"/>
    </ligand>
</feature>
<feature type="binding site" evidence="17">
    <location>
        <position position="369"/>
    </location>
    <ligand>
        <name>ATP</name>
        <dbReference type="ChEBI" id="CHEBI:30616"/>
    </ligand>
</feature>
<evidence type="ECO:0000256" key="10">
    <source>
        <dbReference type="ARBA" id="ARBA00022840"/>
    </source>
</evidence>
<dbReference type="PROSITE" id="PS00452">
    <property type="entry name" value="GUANYLATE_CYCLASE_1"/>
    <property type="match status" value="2"/>
</dbReference>
<dbReference type="GO" id="GO:0005886">
    <property type="term" value="C:plasma membrane"/>
    <property type="evidence" value="ECO:0007669"/>
    <property type="project" value="InterPro"/>
</dbReference>
<evidence type="ECO:0000256" key="3">
    <source>
        <dbReference type="ARBA" id="ARBA00001936"/>
    </source>
</evidence>
<dbReference type="GO" id="GO:0006171">
    <property type="term" value="P:cAMP biosynthetic process"/>
    <property type="evidence" value="ECO:0007669"/>
    <property type="project" value="UniProtKB-KW"/>
</dbReference>
<comment type="similarity">
    <text evidence="19">Belongs to the adenylyl cyclase class-4/guanylyl cyclase family.</text>
</comment>
<keyword evidence="10 17" id="KW-0067">ATP-binding</keyword>
<dbReference type="GO" id="GO:0007189">
    <property type="term" value="P:adenylate cyclase-activating G protein-coupled receptor signaling pathway"/>
    <property type="evidence" value="ECO:0007669"/>
    <property type="project" value="TreeGrafter"/>
</dbReference>
<comment type="cofactor">
    <cofactor evidence="18">
        <name>Mg(2+)</name>
        <dbReference type="ChEBI" id="CHEBI:18420"/>
    </cofactor>
    <cofactor evidence="18">
        <name>Mn(2+)</name>
        <dbReference type="ChEBI" id="CHEBI:29035"/>
    </cofactor>
    <text evidence="18">Binds 2 magnesium ions per subunit. Is also active with manganese (in vitro).</text>
</comment>
<evidence type="ECO:0000256" key="4">
    <source>
        <dbReference type="ARBA" id="ARBA00004141"/>
    </source>
</evidence>
<feature type="domain" description="Guanylate cyclase" evidence="21">
    <location>
        <begin position="849"/>
        <end position="985"/>
    </location>
</feature>
<evidence type="ECO:0000256" key="14">
    <source>
        <dbReference type="ARBA" id="ARBA00023136"/>
    </source>
</evidence>
<dbReference type="Gene3D" id="3.30.70.1230">
    <property type="entry name" value="Nucleotide cyclase"/>
    <property type="match status" value="2"/>
</dbReference>
<comment type="catalytic activity">
    <reaction evidence="2">
        <text>ATP = 3',5'-cyclic AMP + diphosphate</text>
        <dbReference type="Rhea" id="RHEA:15389"/>
        <dbReference type="ChEBI" id="CHEBI:30616"/>
        <dbReference type="ChEBI" id="CHEBI:33019"/>
        <dbReference type="ChEBI" id="CHEBI:58165"/>
        <dbReference type="EC" id="4.6.1.1"/>
    </reaction>
</comment>
<feature type="transmembrane region" description="Helical" evidence="20">
    <location>
        <begin position="88"/>
        <end position="108"/>
    </location>
</feature>
<comment type="catalytic activity">
    <reaction evidence="1">
        <text>GTP = 3',5'-cyclic GMP + diphosphate</text>
        <dbReference type="Rhea" id="RHEA:13665"/>
        <dbReference type="ChEBI" id="CHEBI:33019"/>
        <dbReference type="ChEBI" id="CHEBI:37565"/>
        <dbReference type="ChEBI" id="CHEBI:57746"/>
        <dbReference type="EC" id="4.6.1.2"/>
    </reaction>
</comment>
<sequence length="1045" mass="116922">MVLGRDAALEPLKGNWGNENVQFSSQLLAALDDTQEDESSFTREACVSDKLYNIYFDHINAGRLQFAMFLLGTLCFTQGALHGFHGDWILFGILFLICGVLVTLSIVYKGNPQLLSWILIFCSALFVGCAPVHLRTSLTILVIFLTYTLLPLPLLPTLAAAFVVTITGLAIHFFAIGGYDPVNSILSDALLFFGCNVVGFFAYYPTELLQRKTFRETRKCVEMRMLLSREYNKQEQVLLSVLPRHIAAEVKKDLDEEHGEQRMFHKIYIRKHDKISILFADICGFTNLASECTANELVLLLNELFARFDTLGHRNHCMRIKILGDCYYCVSGLPESRADHAVCAVQMGIEMIEAIKLVRDVTNVNVNMRVGIHSGKAHCGVLGLKKWQFDVWSDDVTLANHMESGGLPGRVHITKATLDALGGTFEVEPGNGKDRSKYLADHNVETFLIVENDSQAAIPHQQGLRPANDKSLRTMGVNNGLKRAQSIKRAAEVEPLEQVVESYLMQGIQAINKETWRRQYCKGITLRFRQKAAEDKFLEQKEGAMFVQVGCYLLIFILCATVFIISGMGATFLLTAIGCASVAFLGIVLFTAARTITRRNRKNPELVKKTKVPRMLRIAFVYGLVLLAHVLLIAGAMKNLNEPCSFSCGTEGATLLGSDCSKTQLPRVQVELIFDILLLLLITTCVFLAMLTPTKIIIVLFICSTSLILIWALPEFPQLANRQFHIWNETQGPELTRSIYNLTSSPTLTQQIGAYCLTAGLHNDFRASLTILALFTVVLILMQSRRSEMISRYDFIWKLQALDEQLEMKKRHAQNRQVLENVLPWHVVEQFLTDRGSKDLYNEALPNVCVMFATITEFNKFYMELDANNEGVECLRLLNEIISDFDTILNEPGFKCIDKIKTISTTYMAASGLTGPADGDAHIVAVAKYAQALLKKIKEINEHSFNSFNLRIGLNVGPVVAGVIGVKKPHYDIWGNTVNVASRMDSNGVAGKIQVTEETKVILERYGFQFECRGKISVKGKGLMQTYFMKVDDESNSITGNDNMF</sequence>
<dbReference type="PIRSF" id="PIRSF039050">
    <property type="entry name" value="Ade_cyc"/>
    <property type="match status" value="1"/>
</dbReference>
<dbReference type="Proteomes" id="UP001177023">
    <property type="component" value="Unassembled WGS sequence"/>
</dbReference>
<dbReference type="InterPro" id="IPR001054">
    <property type="entry name" value="A/G_cyclase"/>
</dbReference>
<evidence type="ECO:0000256" key="13">
    <source>
        <dbReference type="ARBA" id="ARBA00022998"/>
    </source>
</evidence>
<dbReference type="GO" id="GO:0035556">
    <property type="term" value="P:intracellular signal transduction"/>
    <property type="evidence" value="ECO:0007669"/>
    <property type="project" value="InterPro"/>
</dbReference>
<evidence type="ECO:0000256" key="18">
    <source>
        <dbReference type="PIRSR" id="PIRSR039050-51"/>
    </source>
</evidence>
<evidence type="ECO:0000313" key="22">
    <source>
        <dbReference type="EMBL" id="CAJ0581044.1"/>
    </source>
</evidence>
<dbReference type="FunFam" id="3.30.70.1230:FF:000002">
    <property type="entry name" value="Adenylate cyclase"/>
    <property type="match status" value="1"/>
</dbReference>
<dbReference type="GO" id="GO:0046872">
    <property type="term" value="F:metal ion binding"/>
    <property type="evidence" value="ECO:0007669"/>
    <property type="project" value="UniProtKB-KW"/>
</dbReference>
<dbReference type="EMBL" id="CATQJA010002662">
    <property type="protein sequence ID" value="CAJ0581044.1"/>
    <property type="molecule type" value="Genomic_DNA"/>
</dbReference>
<dbReference type="Pfam" id="PF00211">
    <property type="entry name" value="Guanylate_cyc"/>
    <property type="match status" value="2"/>
</dbReference>
<evidence type="ECO:0000256" key="17">
    <source>
        <dbReference type="PIRSR" id="PIRSR039050-50"/>
    </source>
</evidence>
<keyword evidence="13" id="KW-0115">cAMP biosynthesis</keyword>
<protein>
    <recommendedName>
        <fullName evidence="5">adenylate cyclase</fullName>
        <ecNumber evidence="5">4.6.1.1</ecNumber>
    </recommendedName>
</protein>
<dbReference type="FunFam" id="3.30.70.1230:FF:000001">
    <property type="entry name" value="Adenylate cyclase"/>
    <property type="match status" value="1"/>
</dbReference>
<keyword evidence="7 18" id="KW-0479">Metal-binding</keyword>
<feature type="transmembrane region" description="Helical" evidence="20">
    <location>
        <begin position="572"/>
        <end position="593"/>
    </location>
</feature>
<evidence type="ECO:0000256" key="20">
    <source>
        <dbReference type="SAM" id="Phobius"/>
    </source>
</evidence>
<feature type="transmembrane region" description="Helical" evidence="20">
    <location>
        <begin position="114"/>
        <end position="134"/>
    </location>
</feature>
<feature type="non-terminal residue" evidence="22">
    <location>
        <position position="1"/>
    </location>
</feature>
<evidence type="ECO:0000256" key="9">
    <source>
        <dbReference type="ARBA" id="ARBA00022741"/>
    </source>
</evidence>
<keyword evidence="8" id="KW-0677">Repeat</keyword>
<feature type="binding site" evidence="18">
    <location>
        <position position="281"/>
    </location>
    <ligand>
        <name>Mg(2+)</name>
        <dbReference type="ChEBI" id="CHEBI:18420"/>
        <label>1</label>
        <note>catalytic</note>
    </ligand>
</feature>
<feature type="transmembrane region" description="Helical" evidence="20">
    <location>
        <begin position="64"/>
        <end position="81"/>
    </location>
</feature>
<dbReference type="InterPro" id="IPR018297">
    <property type="entry name" value="A/G_cyclase_CS"/>
</dbReference>
<evidence type="ECO:0000256" key="19">
    <source>
        <dbReference type="RuleBase" id="RU000405"/>
    </source>
</evidence>
<dbReference type="CDD" id="cd07302">
    <property type="entry name" value="CHD"/>
    <property type="match status" value="2"/>
</dbReference>
<dbReference type="InterPro" id="IPR032628">
    <property type="entry name" value="AC_N"/>
</dbReference>
<keyword evidence="15" id="KW-0325">Glycoprotein</keyword>
<evidence type="ECO:0000256" key="12">
    <source>
        <dbReference type="ARBA" id="ARBA00022989"/>
    </source>
</evidence>
<feature type="transmembrane region" description="Helical" evidence="20">
    <location>
        <begin position="614"/>
        <end position="637"/>
    </location>
</feature>
<dbReference type="Pfam" id="PF06327">
    <property type="entry name" value="Adcy_cons_dom"/>
    <property type="match status" value="1"/>
</dbReference>
<feature type="binding site" evidence="17">
    <location>
        <position position="1019"/>
    </location>
    <ligand>
        <name>ATP</name>
        <dbReference type="ChEBI" id="CHEBI:30616"/>
    </ligand>
</feature>
<proteinExistence type="inferred from homology"/>
<feature type="binding site" evidence="18">
    <location>
        <position position="281"/>
    </location>
    <ligand>
        <name>Mg(2+)</name>
        <dbReference type="ChEBI" id="CHEBI:18420"/>
        <label>2</label>
        <note>catalytic</note>
    </ligand>
</feature>
<feature type="binding site" evidence="18">
    <location>
        <position position="282"/>
    </location>
    <ligand>
        <name>Mg(2+)</name>
        <dbReference type="ChEBI" id="CHEBI:18420"/>
        <label>2</label>
        <note>catalytic</note>
    </ligand>
</feature>
<dbReference type="AlphaFoldDB" id="A0AA36G6E1"/>
<dbReference type="InterPro" id="IPR009398">
    <property type="entry name" value="Adcy_conserved_dom"/>
</dbReference>
<dbReference type="PROSITE" id="PS50125">
    <property type="entry name" value="GUANYLATE_CYCLASE_2"/>
    <property type="match status" value="2"/>
</dbReference>
<dbReference type="SUPFAM" id="SSF55073">
    <property type="entry name" value="Nucleotide cyclase"/>
    <property type="match status" value="2"/>
</dbReference>
<feature type="transmembrane region" description="Helical" evidence="20">
    <location>
        <begin position="696"/>
        <end position="714"/>
    </location>
</feature>
<dbReference type="InterPro" id="IPR029787">
    <property type="entry name" value="Nucleotide_cyclase"/>
</dbReference>
<dbReference type="Pfam" id="PF16214">
    <property type="entry name" value="AC_N"/>
    <property type="match status" value="1"/>
</dbReference>
<comment type="cofactor">
    <cofactor evidence="3">
        <name>Mn(2+)</name>
        <dbReference type="ChEBI" id="CHEBI:29035"/>
    </cofactor>
</comment>
<keyword evidence="16 19" id="KW-0456">Lyase</keyword>
<keyword evidence="23" id="KW-1185">Reference proteome</keyword>
<evidence type="ECO:0000256" key="15">
    <source>
        <dbReference type="ARBA" id="ARBA00023180"/>
    </source>
</evidence>
<feature type="binding site" evidence="17">
    <location>
        <begin position="972"/>
        <end position="974"/>
    </location>
    <ligand>
        <name>ATP</name>
        <dbReference type="ChEBI" id="CHEBI:30616"/>
    </ligand>
</feature>
<evidence type="ECO:0000256" key="5">
    <source>
        <dbReference type="ARBA" id="ARBA00012201"/>
    </source>
</evidence>
<feature type="transmembrane region" description="Helical" evidence="20">
    <location>
        <begin position="765"/>
        <end position="782"/>
    </location>
</feature>
<dbReference type="GO" id="GO:0004016">
    <property type="term" value="F:adenylate cyclase activity"/>
    <property type="evidence" value="ECO:0007669"/>
    <property type="project" value="UniProtKB-EC"/>
</dbReference>
<dbReference type="PANTHER" id="PTHR45627">
    <property type="entry name" value="ADENYLATE CYCLASE TYPE 1"/>
    <property type="match status" value="1"/>
</dbReference>